<evidence type="ECO:0000313" key="3">
    <source>
        <dbReference type="Proteomes" id="UP001172673"/>
    </source>
</evidence>
<keyword evidence="3" id="KW-1185">Reference proteome</keyword>
<dbReference type="PANTHER" id="PTHR35394:SF5">
    <property type="entry name" value="DUF3176 DOMAIN-CONTAINING PROTEIN"/>
    <property type="match status" value="1"/>
</dbReference>
<protein>
    <submittedName>
        <fullName evidence="2">Uncharacterized protein</fullName>
    </submittedName>
</protein>
<feature type="transmembrane region" description="Helical" evidence="1">
    <location>
        <begin position="42"/>
        <end position="64"/>
    </location>
</feature>
<organism evidence="2 3">
    <name type="scientific">Cladophialophora chaetospira</name>
    <dbReference type="NCBI Taxonomy" id="386627"/>
    <lineage>
        <taxon>Eukaryota</taxon>
        <taxon>Fungi</taxon>
        <taxon>Dikarya</taxon>
        <taxon>Ascomycota</taxon>
        <taxon>Pezizomycotina</taxon>
        <taxon>Eurotiomycetes</taxon>
        <taxon>Chaetothyriomycetidae</taxon>
        <taxon>Chaetothyriales</taxon>
        <taxon>Herpotrichiellaceae</taxon>
        <taxon>Cladophialophora</taxon>
    </lineage>
</organism>
<gene>
    <name evidence="2" type="ORF">H2200_004846</name>
</gene>
<keyword evidence="1" id="KW-1133">Transmembrane helix</keyword>
<dbReference type="InterPro" id="IPR021514">
    <property type="entry name" value="DUF3176"/>
</dbReference>
<dbReference type="EMBL" id="JAPDRK010000006">
    <property type="protein sequence ID" value="KAJ9611662.1"/>
    <property type="molecule type" value="Genomic_DNA"/>
</dbReference>
<dbReference type="AlphaFoldDB" id="A0AA38XEN5"/>
<name>A0AA38XEN5_9EURO</name>
<sequence length="663" mass="71759">MSLDNWVWELSAALLCICILAAIAGILFAYGNRRVPDLPDGLNINAIVSLLASFAKAALLVVVASASRPEKWLWFIEKPRPLTTVDAFEQASRGPYGSVMLILSRGGSVRALLAALITVLSLGFEPFLQATLNTVIRETPILSESASIRTSSSYNETVSGNLGGSGLSLNALIGAFGGAEGAIPKPICSSGNCTWPLYNTLAMYMNSKVKLSGQSYNIILTSHLEKFSRGNDTSSSTSWTPTYSFPNGNSIGVHTALDLELGSSVQWSVTYPHRVVWPLNIDATPDSLSAYSWDNKSYGGIDSPLFAMGYLDINLTADFSQLMVQKATECALTPCVRTMETSVRNGETIANTIVTNFGGIIIGESQPDGRVLSGWNATVNRTNYFAYDSGIGDSQGRAFLLIQALRIALEGNTTYSHSGTDIYDFDSTSFTQSSGPWSSAGQQAIDGNANFSNIIDRVGQALSGRFQQLQDSVAIGTTLHCEAIIIVRSEWIAYLLALTVFGLVGLLLTILSTHHQHMAVWKESTLPLLFRYTESAVGTGESHAHSQHKISNNAQLPRTTTALTFNTVPPPDPNRVSSIINQAAAEQVQLRKRDSFWVLDRASPSRAPTADGKNNITTSGSRLMNSCAEYLSQPEGFQMQALQLDFDPPPRDVAASQRRTRWV</sequence>
<proteinExistence type="predicted"/>
<keyword evidence="1" id="KW-0812">Transmembrane</keyword>
<evidence type="ECO:0000313" key="2">
    <source>
        <dbReference type="EMBL" id="KAJ9611662.1"/>
    </source>
</evidence>
<feature type="transmembrane region" description="Helical" evidence="1">
    <location>
        <begin position="12"/>
        <end position="30"/>
    </location>
</feature>
<accession>A0AA38XEN5</accession>
<reference evidence="2" key="1">
    <citation type="submission" date="2022-10" db="EMBL/GenBank/DDBJ databases">
        <title>Culturing micro-colonial fungi from biological soil crusts in the Mojave desert and describing Neophaeococcomyces mojavensis, and introducing the new genera and species Taxawa tesnikishii.</title>
        <authorList>
            <person name="Kurbessoian T."/>
            <person name="Stajich J.E."/>
        </authorList>
    </citation>
    <scope>NUCLEOTIDE SEQUENCE</scope>
    <source>
        <strain evidence="2">TK_41</strain>
    </source>
</reference>
<evidence type="ECO:0000256" key="1">
    <source>
        <dbReference type="SAM" id="Phobius"/>
    </source>
</evidence>
<comment type="caution">
    <text evidence="2">The sequence shown here is derived from an EMBL/GenBank/DDBJ whole genome shotgun (WGS) entry which is preliminary data.</text>
</comment>
<dbReference type="PANTHER" id="PTHR35394">
    <property type="entry name" value="DUF3176 DOMAIN-CONTAINING PROTEIN"/>
    <property type="match status" value="1"/>
</dbReference>
<dbReference type="Proteomes" id="UP001172673">
    <property type="component" value="Unassembled WGS sequence"/>
</dbReference>
<feature type="transmembrane region" description="Helical" evidence="1">
    <location>
        <begin position="491"/>
        <end position="511"/>
    </location>
</feature>
<dbReference type="Pfam" id="PF11374">
    <property type="entry name" value="DUF3176"/>
    <property type="match status" value="1"/>
</dbReference>
<keyword evidence="1" id="KW-0472">Membrane</keyword>